<organism evidence="2 4">
    <name type="scientific">Natrialba magadii (strain ATCC 43099 / DSM 3394 / CCM 3739 / CIP 104546 / IAM 13178 / JCM 8861 / NBRC 102185 / NCIMB 2190 / MS3)</name>
    <name type="common">Natronobacterium magadii</name>
    <dbReference type="NCBI Taxonomy" id="547559"/>
    <lineage>
        <taxon>Archaea</taxon>
        <taxon>Methanobacteriati</taxon>
        <taxon>Methanobacteriota</taxon>
        <taxon>Stenosarchaea group</taxon>
        <taxon>Halobacteria</taxon>
        <taxon>Halobacteriales</taxon>
        <taxon>Natrialbaceae</taxon>
        <taxon>Natrialba</taxon>
    </lineage>
</organism>
<dbReference type="OrthoDB" id="198447at2157"/>
<dbReference type="EMBL" id="AOHS01000036">
    <property type="protein sequence ID" value="ELY29499.1"/>
    <property type="molecule type" value="Genomic_DNA"/>
</dbReference>
<dbReference type="GeneID" id="8824810"/>
<dbReference type="HOGENOM" id="CLU_069298_0_0_2"/>
<gene>
    <name evidence="2" type="ordered locus">Nmag_1968</name>
    <name evidence="3" type="ORF">C500_10558</name>
</gene>
<evidence type="ECO:0000259" key="1">
    <source>
        <dbReference type="Pfam" id="PF10069"/>
    </source>
</evidence>
<keyword evidence="4" id="KW-1185">Reference proteome</keyword>
<evidence type="ECO:0000313" key="3">
    <source>
        <dbReference type="EMBL" id="ELY29499.1"/>
    </source>
</evidence>
<dbReference type="RefSeq" id="WP_004267484.1">
    <property type="nucleotide sequence ID" value="NC_013922.1"/>
</dbReference>
<dbReference type="Proteomes" id="UP000011543">
    <property type="component" value="Unassembled WGS sequence"/>
</dbReference>
<reference evidence="2" key="4">
    <citation type="submission" date="2016-09" db="EMBL/GenBank/DDBJ databases">
        <authorList>
            <person name="Pfeiffer F."/>
        </authorList>
    </citation>
    <scope>NUCLEOTIDE SEQUENCE</scope>
    <source>
        <strain evidence="2">ATCC 43099</strain>
    </source>
</reference>
<dbReference type="Pfam" id="PF10069">
    <property type="entry name" value="DICT"/>
    <property type="match status" value="1"/>
</dbReference>
<reference evidence="2 4" key="2">
    <citation type="journal article" date="2012" name="BMC Genomics">
        <title>A comparative genomics perspective on the genetic content of the alkaliphilic haloarchaeon Natrialba magadii ATCC 43099T.</title>
        <authorList>
            <person name="Siddaramappa S."/>
            <person name="Challacombe J.F."/>
            <person name="Decastro R.E."/>
            <person name="Pfeiffer F."/>
            <person name="Sastre D.E."/>
            <person name="Gimenez M.I."/>
            <person name="Paggi R.A."/>
            <person name="Detter J.C."/>
            <person name="Davenport K.W."/>
            <person name="Goodwin L.A."/>
            <person name="Kyrpides N."/>
            <person name="Tapia R."/>
            <person name="Pitluck S."/>
            <person name="Lucas S."/>
            <person name="Woyke T."/>
            <person name="Maupin-Furlow J.A."/>
        </authorList>
    </citation>
    <scope>NUCLEOTIDE SEQUENCE [LARGE SCALE GENOMIC DNA]</scope>
    <source>
        <strain evidence="2">ATCC 43099</strain>
        <strain evidence="4">ATCC 43099 / DSM 3394 / CCM 3739 / CIP 104546 / IAM 13178 / JCM 8861 / NBRC 102185 / NCIMB 2190 / MS3</strain>
    </source>
</reference>
<dbReference type="KEGG" id="nmg:Nmag_1968"/>
<accession>D3SVD1</accession>
<feature type="domain" description="DICT" evidence="1">
    <location>
        <begin position="108"/>
        <end position="212"/>
    </location>
</feature>
<proteinExistence type="predicted"/>
<dbReference type="EMBL" id="CP001932">
    <property type="protein sequence ID" value="ADD05539.1"/>
    <property type="molecule type" value="Genomic_DNA"/>
</dbReference>
<reference evidence="3 5" key="3">
    <citation type="journal article" date="2014" name="PLoS Genet.">
        <title>Phylogenetically driven sequencing of extremely halophilic archaea reveals strategies for static and dynamic osmo-response.</title>
        <authorList>
            <person name="Becker E.A."/>
            <person name="Seitzer P.M."/>
            <person name="Tritt A."/>
            <person name="Larsen D."/>
            <person name="Krusor M."/>
            <person name="Yao A.I."/>
            <person name="Wu D."/>
            <person name="Madern D."/>
            <person name="Eisen J.A."/>
            <person name="Darling A.E."/>
            <person name="Facciotti M.T."/>
        </authorList>
    </citation>
    <scope>NUCLEOTIDE SEQUENCE [LARGE SCALE GENOMIC DNA]</scope>
    <source>
        <strain evidence="5">ATCC 43099 / DSM 3394 / CCM 3739 / CIP 104546 / IAM 13178 / JCM 8861 / NBRC 102185 / NCIMB 2190 / MS3</strain>
        <strain evidence="3">MS-3</strain>
    </source>
</reference>
<evidence type="ECO:0000313" key="5">
    <source>
        <dbReference type="Proteomes" id="UP000011543"/>
    </source>
</evidence>
<dbReference type="eggNOG" id="arCOG02909">
    <property type="taxonomic scope" value="Archaea"/>
</dbReference>
<dbReference type="AlphaFoldDB" id="D3SVD1"/>
<name>D3SVD1_NATMM</name>
<dbReference type="STRING" id="547559.Nmag_1968"/>
<evidence type="ECO:0000313" key="2">
    <source>
        <dbReference type="EMBL" id="ADD05539.1"/>
    </source>
</evidence>
<dbReference type="PaxDb" id="547559-Nmag_1968"/>
<dbReference type="Proteomes" id="UP000001879">
    <property type="component" value="Chromosome"/>
</dbReference>
<protein>
    <submittedName>
        <fullName evidence="2">DICT domain protein</fullName>
    </submittedName>
    <submittedName>
        <fullName evidence="3">Sensor protein</fullName>
    </submittedName>
</protein>
<evidence type="ECO:0000313" key="4">
    <source>
        <dbReference type="Proteomes" id="UP000001879"/>
    </source>
</evidence>
<sequence length="244" mass="27132">MTISGLEEALEIVENERKHLAVYTAETDVAAELQQQFTTRNVTVEHRQAAAFDDGFVVIRGADGSFRGALGIEYFGAILSPDSYPPWTLENSGIETRQVFDFLENTLFSSYDRRQLLAVSREIEERAWRLGEGALYAGFERKAAFEKQREVYDRLSSRGALSVTVFLDAAWDAPTEGLAVVSALGEIGQFWFVVFDGAGNTQQACALVAEERQPGRYYGFWTYDPELVGELVACLEDIDGVQSA</sequence>
<dbReference type="PIRSF" id="PIRSF030471">
    <property type="entry name" value="STR_Vng0742h_prd"/>
    <property type="match status" value="1"/>
</dbReference>
<dbReference type="PATRIC" id="fig|547559.17.peg.2087"/>
<dbReference type="InterPro" id="IPR016954">
    <property type="entry name" value="Uncharacterised_Vng0742h"/>
</dbReference>
<reference evidence="4" key="1">
    <citation type="submission" date="2010-02" db="EMBL/GenBank/DDBJ databases">
        <title>Complete sequence of chromosome of Natrialba magadii ATCC 43099.</title>
        <authorList>
            <consortium name="US DOE Joint Genome Institute"/>
            <person name="Lucas S."/>
            <person name="Copeland A."/>
            <person name="Lapidus A."/>
            <person name="Cheng J.-F."/>
            <person name="Bruce D."/>
            <person name="Goodwin L."/>
            <person name="Pitluck S."/>
            <person name="Davenport K."/>
            <person name="Saunders E."/>
            <person name="Detter J.C."/>
            <person name="Han C."/>
            <person name="Tapia R."/>
            <person name="Land M."/>
            <person name="Hauser L."/>
            <person name="Kyrpides N."/>
            <person name="Mikhailova N."/>
            <person name="De Castro R.E."/>
            <person name="Maupin-Furlow J.A."/>
            <person name="Woyke T."/>
        </authorList>
    </citation>
    <scope>NUCLEOTIDE SEQUENCE [LARGE SCALE GENOMIC DNA]</scope>
    <source>
        <strain evidence="4">ATCC 43099 / DSM 3394 / CCM 3739 / CIP 104546 / IAM 13178 / JCM 8861 / NBRC 102185 / NCIMB 2190 / MS3</strain>
    </source>
</reference>
<dbReference type="InterPro" id="IPR019278">
    <property type="entry name" value="DICT_dom"/>
</dbReference>